<reference evidence="1" key="2">
    <citation type="journal article" date="2022" name="Microb. Genom.">
        <title>A chromosome-scale genome assembly of the tomato pathogen Cladosporium fulvum reveals a compartmentalized genome architecture and the presence of a dispensable chromosome.</title>
        <authorList>
            <person name="Zaccaron A.Z."/>
            <person name="Chen L.H."/>
            <person name="Samaras A."/>
            <person name="Stergiopoulos I."/>
        </authorList>
    </citation>
    <scope>NUCLEOTIDE SEQUENCE</scope>
    <source>
        <strain evidence="1">Race5_Kim</strain>
    </source>
</reference>
<keyword evidence="2" id="KW-1185">Reference proteome</keyword>
<dbReference type="EMBL" id="CP090167">
    <property type="protein sequence ID" value="UJO17728.1"/>
    <property type="molecule type" value="Genomic_DNA"/>
</dbReference>
<dbReference type="Proteomes" id="UP000756132">
    <property type="component" value="Chromosome 5"/>
</dbReference>
<reference evidence="1" key="1">
    <citation type="submission" date="2021-12" db="EMBL/GenBank/DDBJ databases">
        <authorList>
            <person name="Zaccaron A."/>
            <person name="Stergiopoulos I."/>
        </authorList>
    </citation>
    <scope>NUCLEOTIDE SEQUENCE</scope>
    <source>
        <strain evidence="1">Race5_Kim</strain>
    </source>
</reference>
<dbReference type="KEGG" id="ffu:CLAFUR5_06357"/>
<proteinExistence type="predicted"/>
<name>A0A9Q8P931_PASFU</name>
<sequence length="225" mass="25472">MDSSEVKIDAAQLMAALRDHAASLEILSIRTRRRLRPALERHEILTGLDGLHKISGLELDSDSLTGTESWPSCNIPALPPAMTALRVNTYSSLTELPWILSALATRLTPLMKILEVTFPLQKNDNAQYVESIKEADMDNEKWRIRPDRDWIILVSAFPVAGRFNIKFMCWNTDRSISTVIGGLVSRFNGISVGDLIEEFYSDWEIHEDSEIHMIRDTIEAIFSDD</sequence>
<protein>
    <submittedName>
        <fullName evidence="1">Uncharacterized protein</fullName>
    </submittedName>
</protein>
<dbReference type="RefSeq" id="XP_047762094.1">
    <property type="nucleotide sequence ID" value="XM_047905505.1"/>
</dbReference>
<organism evidence="1 2">
    <name type="scientific">Passalora fulva</name>
    <name type="common">Tomato leaf mold</name>
    <name type="synonym">Cladosporium fulvum</name>
    <dbReference type="NCBI Taxonomy" id="5499"/>
    <lineage>
        <taxon>Eukaryota</taxon>
        <taxon>Fungi</taxon>
        <taxon>Dikarya</taxon>
        <taxon>Ascomycota</taxon>
        <taxon>Pezizomycotina</taxon>
        <taxon>Dothideomycetes</taxon>
        <taxon>Dothideomycetidae</taxon>
        <taxon>Mycosphaerellales</taxon>
        <taxon>Mycosphaerellaceae</taxon>
        <taxon>Fulvia</taxon>
    </lineage>
</organism>
<accession>A0A9Q8P931</accession>
<dbReference type="GeneID" id="71986235"/>
<evidence type="ECO:0000313" key="1">
    <source>
        <dbReference type="EMBL" id="UJO17728.1"/>
    </source>
</evidence>
<gene>
    <name evidence="1" type="ORF">CLAFUR5_06357</name>
</gene>
<dbReference type="AlphaFoldDB" id="A0A9Q8P931"/>
<evidence type="ECO:0000313" key="2">
    <source>
        <dbReference type="Proteomes" id="UP000756132"/>
    </source>
</evidence>